<keyword evidence="3" id="KW-0805">Transcription regulation</keyword>
<dbReference type="AlphaFoldDB" id="A0A1L7WGJ1"/>
<reference evidence="7 8" key="1">
    <citation type="submission" date="2016-03" db="EMBL/GenBank/DDBJ databases">
        <authorList>
            <person name="Ploux O."/>
        </authorList>
    </citation>
    <scope>NUCLEOTIDE SEQUENCE [LARGE SCALE GENOMIC DNA]</scope>
    <source>
        <strain evidence="7 8">UAMH 11012</strain>
    </source>
</reference>
<accession>A0A1L7WGJ1</accession>
<protein>
    <recommendedName>
        <fullName evidence="9">Zn(2)-C6 fungal-type domain-containing protein</fullName>
    </recommendedName>
</protein>
<evidence type="ECO:0008006" key="9">
    <source>
        <dbReference type="Google" id="ProtNLM"/>
    </source>
</evidence>
<sequence length="566" mass="65458">MSTPRELNRKRAKRPKIRRVKCDETRPECLRCQRFGRGYCDGYENTRVDPPERKAILPKVFSTISEPSPKRDPVIQVFKNQDEFSCFRLYCEEVAPQLSYSNRSVWHQLLLQAGQHQPFIRDAIITIGALNRSMKKIDLRTSPIPTGRKPSMVPDGQEDPNAARIHAFALEHYGEFLQGAKSNITIMTKEQGRRIAMIACLLVVCIENMQYRFQNALSHAQKGLHLLDELRDATPTSRSEDGLSSPVPEHVEDELVQQFNRMEIVVMGMYDARVPSAHRKLKQEGYLSIKDMPDRFTSVEQARLYLDLIMRRTFHFMSSALADDQASYIRWDDFPPDVESEADSPRPPLDVSTWFRNTPDEISVEQEIYVAENRRWQRAYEHIFRAAQQNLDRVESIRAILLKIHSLAITVRSAGHLSKTELVYDNYMPEFREIISLSRTLLNHPQSDKFFADGRFCFDMGLIYPLMTPAMSCRDRKVRREAISLLGVRQWREAQWSSEPSVDVAEFLMDVEEEGVDTDYIPEWARARLSGVDADLELRTIKLHCIRGVGADAEHREQLRYYGTKG</sequence>
<keyword evidence="2" id="KW-0862">Zinc</keyword>
<dbReference type="PANTHER" id="PTHR36206:SF4">
    <property type="entry name" value="HYPOTHETICAL CONSERVED PROTEIN (EUROFUNG)-RELATED"/>
    <property type="match status" value="1"/>
</dbReference>
<evidence type="ECO:0000256" key="2">
    <source>
        <dbReference type="ARBA" id="ARBA00022833"/>
    </source>
</evidence>
<evidence type="ECO:0000256" key="5">
    <source>
        <dbReference type="ARBA" id="ARBA00023163"/>
    </source>
</evidence>
<dbReference type="InterPro" id="IPR001138">
    <property type="entry name" value="Zn2Cys6_DnaBD"/>
</dbReference>
<dbReference type="Proteomes" id="UP000184330">
    <property type="component" value="Unassembled WGS sequence"/>
</dbReference>
<evidence type="ECO:0000256" key="1">
    <source>
        <dbReference type="ARBA" id="ARBA00022723"/>
    </source>
</evidence>
<dbReference type="EMBL" id="FJOG01000002">
    <property type="protein sequence ID" value="CZR51884.1"/>
    <property type="molecule type" value="Genomic_DNA"/>
</dbReference>
<evidence type="ECO:0000313" key="8">
    <source>
        <dbReference type="Proteomes" id="UP000184330"/>
    </source>
</evidence>
<dbReference type="OrthoDB" id="3172332at2759"/>
<keyword evidence="6" id="KW-0539">Nucleus</keyword>
<keyword evidence="8" id="KW-1185">Reference proteome</keyword>
<gene>
    <name evidence="7" type="ORF">PAC_01761</name>
</gene>
<keyword evidence="1" id="KW-0479">Metal-binding</keyword>
<dbReference type="GO" id="GO:0000981">
    <property type="term" value="F:DNA-binding transcription factor activity, RNA polymerase II-specific"/>
    <property type="evidence" value="ECO:0007669"/>
    <property type="project" value="InterPro"/>
</dbReference>
<dbReference type="GO" id="GO:0003677">
    <property type="term" value="F:DNA binding"/>
    <property type="evidence" value="ECO:0007669"/>
    <property type="project" value="UniProtKB-KW"/>
</dbReference>
<organism evidence="7 8">
    <name type="scientific">Phialocephala subalpina</name>
    <dbReference type="NCBI Taxonomy" id="576137"/>
    <lineage>
        <taxon>Eukaryota</taxon>
        <taxon>Fungi</taxon>
        <taxon>Dikarya</taxon>
        <taxon>Ascomycota</taxon>
        <taxon>Pezizomycotina</taxon>
        <taxon>Leotiomycetes</taxon>
        <taxon>Helotiales</taxon>
        <taxon>Mollisiaceae</taxon>
        <taxon>Phialocephala</taxon>
        <taxon>Phialocephala fortinii species complex</taxon>
    </lineage>
</organism>
<dbReference type="GO" id="GO:0008270">
    <property type="term" value="F:zinc ion binding"/>
    <property type="evidence" value="ECO:0007669"/>
    <property type="project" value="InterPro"/>
</dbReference>
<evidence type="ECO:0000256" key="3">
    <source>
        <dbReference type="ARBA" id="ARBA00023015"/>
    </source>
</evidence>
<evidence type="ECO:0000256" key="6">
    <source>
        <dbReference type="ARBA" id="ARBA00023242"/>
    </source>
</evidence>
<keyword evidence="5" id="KW-0804">Transcription</keyword>
<evidence type="ECO:0000256" key="4">
    <source>
        <dbReference type="ARBA" id="ARBA00023125"/>
    </source>
</evidence>
<dbReference type="InterPro" id="IPR052360">
    <property type="entry name" value="Transcr_Regulatory_Proteins"/>
</dbReference>
<evidence type="ECO:0000313" key="7">
    <source>
        <dbReference type="EMBL" id="CZR51884.1"/>
    </source>
</evidence>
<dbReference type="PANTHER" id="PTHR36206">
    <property type="entry name" value="ASPERCRYPTIN BIOSYNTHESIS CLUSTER-SPECIFIC TRANSCRIPTION REGULATOR ATNN-RELATED"/>
    <property type="match status" value="1"/>
</dbReference>
<dbReference type="CDD" id="cd00067">
    <property type="entry name" value="GAL4"/>
    <property type="match status" value="1"/>
</dbReference>
<proteinExistence type="predicted"/>
<name>A0A1L7WGJ1_9HELO</name>
<keyword evidence="4" id="KW-0238">DNA-binding</keyword>